<dbReference type="GO" id="GO:0005886">
    <property type="term" value="C:plasma membrane"/>
    <property type="evidence" value="ECO:0007669"/>
    <property type="project" value="UniProtKB-SubCell"/>
</dbReference>
<dbReference type="GO" id="GO:0016197">
    <property type="term" value="P:endosomal transport"/>
    <property type="evidence" value="ECO:0007669"/>
    <property type="project" value="TreeGrafter"/>
</dbReference>
<feature type="domain" description="Dynamin-type G" evidence="12">
    <location>
        <begin position="181"/>
        <end position="416"/>
    </location>
</feature>
<accession>A0A5C7ILE9</accession>
<dbReference type="Gene3D" id="1.10.238.10">
    <property type="entry name" value="EF-hand"/>
    <property type="match status" value="1"/>
</dbReference>
<evidence type="ECO:0000256" key="2">
    <source>
        <dbReference type="ARBA" id="ARBA00004481"/>
    </source>
</evidence>
<evidence type="ECO:0000259" key="10">
    <source>
        <dbReference type="PROSITE" id="PS50031"/>
    </source>
</evidence>
<evidence type="ECO:0000256" key="1">
    <source>
        <dbReference type="ARBA" id="ARBA00004413"/>
    </source>
</evidence>
<evidence type="ECO:0000256" key="3">
    <source>
        <dbReference type="ARBA" id="ARBA00022475"/>
    </source>
</evidence>
<dbReference type="Proteomes" id="UP000323000">
    <property type="component" value="Chromosome 2"/>
</dbReference>
<dbReference type="CDD" id="cd00052">
    <property type="entry name" value="EH"/>
    <property type="match status" value="1"/>
</dbReference>
<evidence type="ECO:0008006" key="15">
    <source>
        <dbReference type="Google" id="ProtNLM"/>
    </source>
</evidence>
<protein>
    <recommendedName>
        <fullName evidence="15">Dynamin-type G domain-containing protein</fullName>
    </recommendedName>
</protein>
<feature type="domain" description="EF-hand" evidence="11">
    <location>
        <begin position="14"/>
        <end position="49"/>
    </location>
</feature>
<keyword evidence="4" id="KW-0254">Endocytosis</keyword>
<dbReference type="SUPFAM" id="SSF52540">
    <property type="entry name" value="P-loop containing nucleoside triphosphate hydrolases"/>
    <property type="match status" value="1"/>
</dbReference>
<dbReference type="Gene3D" id="1.10.268.20">
    <property type="match status" value="2"/>
</dbReference>
<dbReference type="SUPFAM" id="SSF47473">
    <property type="entry name" value="EF-hand"/>
    <property type="match status" value="1"/>
</dbReference>
<dbReference type="Gene3D" id="3.40.50.300">
    <property type="entry name" value="P-loop containing nucleotide triphosphate hydrolases"/>
    <property type="match status" value="1"/>
</dbReference>
<keyword evidence="5" id="KW-0479">Metal-binding</keyword>
<evidence type="ECO:0000256" key="9">
    <source>
        <dbReference type="ARBA" id="ARBA00023136"/>
    </source>
</evidence>
<dbReference type="FunFam" id="3.40.50.300:FF:000147">
    <property type="entry name" value="EH domain-containing protein 1"/>
    <property type="match status" value="1"/>
</dbReference>
<feature type="domain" description="EF-hand" evidence="11">
    <location>
        <begin position="51"/>
        <end position="83"/>
    </location>
</feature>
<keyword evidence="7" id="KW-0967">Endosome</keyword>
<evidence type="ECO:0000256" key="6">
    <source>
        <dbReference type="ARBA" id="ARBA00022741"/>
    </source>
</evidence>
<dbReference type="GO" id="GO:0005525">
    <property type="term" value="F:GTP binding"/>
    <property type="evidence" value="ECO:0007669"/>
    <property type="project" value="InterPro"/>
</dbReference>
<comment type="subcellular location">
    <subcellularLocation>
        <location evidence="1">Cell membrane</location>
        <topology evidence="1">Peripheral membrane protein</topology>
        <orientation evidence="1">Cytoplasmic side</orientation>
    </subcellularLocation>
    <subcellularLocation>
        <location evidence="2">Endosome membrane</location>
        <topology evidence="2">Peripheral membrane protein</topology>
    </subcellularLocation>
</comment>
<keyword evidence="3" id="KW-1003">Cell membrane</keyword>
<dbReference type="CDD" id="cd09913">
    <property type="entry name" value="EHD"/>
    <property type="match status" value="1"/>
</dbReference>
<dbReference type="Pfam" id="PF12763">
    <property type="entry name" value="EH"/>
    <property type="match status" value="1"/>
</dbReference>
<dbReference type="OrthoDB" id="1716625at2759"/>
<evidence type="ECO:0000256" key="5">
    <source>
        <dbReference type="ARBA" id="ARBA00022723"/>
    </source>
</evidence>
<dbReference type="SMART" id="SM00027">
    <property type="entry name" value="EH"/>
    <property type="match status" value="1"/>
</dbReference>
<feature type="domain" description="EH" evidence="10">
    <location>
        <begin position="15"/>
        <end position="94"/>
    </location>
</feature>
<dbReference type="GO" id="GO:0010008">
    <property type="term" value="C:endosome membrane"/>
    <property type="evidence" value="ECO:0007669"/>
    <property type="project" value="UniProtKB-SubCell"/>
</dbReference>
<evidence type="ECO:0000313" key="13">
    <source>
        <dbReference type="EMBL" id="TXG69684.1"/>
    </source>
</evidence>
<name>A0A5C7ILE9_9ROSI</name>
<dbReference type="InterPro" id="IPR045063">
    <property type="entry name" value="Dynamin_N"/>
</dbReference>
<dbReference type="PROSITE" id="PS50031">
    <property type="entry name" value="EH"/>
    <property type="match status" value="1"/>
</dbReference>
<dbReference type="InterPro" id="IPR030381">
    <property type="entry name" value="G_DYNAMIN_dom"/>
</dbReference>
<dbReference type="PANTHER" id="PTHR11216:SF138">
    <property type="entry name" value="EH DOMAIN-CONTAINING PROTEIN 2"/>
    <property type="match status" value="1"/>
</dbReference>
<dbReference type="EMBL" id="VAHF01000002">
    <property type="protein sequence ID" value="TXG69684.1"/>
    <property type="molecule type" value="Genomic_DNA"/>
</dbReference>
<proteinExistence type="predicted"/>
<evidence type="ECO:0000313" key="14">
    <source>
        <dbReference type="Proteomes" id="UP000323000"/>
    </source>
</evidence>
<evidence type="ECO:0000256" key="7">
    <source>
        <dbReference type="ARBA" id="ARBA00022753"/>
    </source>
</evidence>
<dbReference type="PROSITE" id="PS50222">
    <property type="entry name" value="EF_HAND_2"/>
    <property type="match status" value="2"/>
</dbReference>
<dbReference type="InterPro" id="IPR011992">
    <property type="entry name" value="EF-hand-dom_pair"/>
</dbReference>
<dbReference type="AlphaFoldDB" id="A0A5C7ILE9"/>
<keyword evidence="6" id="KW-0547">Nucleotide-binding</keyword>
<evidence type="ECO:0000256" key="4">
    <source>
        <dbReference type="ARBA" id="ARBA00022583"/>
    </source>
</evidence>
<organism evidence="13 14">
    <name type="scientific">Acer yangbiense</name>
    <dbReference type="NCBI Taxonomy" id="1000413"/>
    <lineage>
        <taxon>Eukaryota</taxon>
        <taxon>Viridiplantae</taxon>
        <taxon>Streptophyta</taxon>
        <taxon>Embryophyta</taxon>
        <taxon>Tracheophyta</taxon>
        <taxon>Spermatophyta</taxon>
        <taxon>Magnoliopsida</taxon>
        <taxon>eudicotyledons</taxon>
        <taxon>Gunneridae</taxon>
        <taxon>Pentapetalae</taxon>
        <taxon>rosids</taxon>
        <taxon>malvids</taxon>
        <taxon>Sapindales</taxon>
        <taxon>Sapindaceae</taxon>
        <taxon>Hippocastanoideae</taxon>
        <taxon>Acereae</taxon>
        <taxon>Acer</taxon>
    </lineage>
</organism>
<evidence type="ECO:0000259" key="12">
    <source>
        <dbReference type="PROSITE" id="PS51718"/>
    </source>
</evidence>
<dbReference type="PANTHER" id="PTHR11216">
    <property type="entry name" value="EH DOMAIN"/>
    <property type="match status" value="1"/>
</dbReference>
<evidence type="ECO:0000259" key="11">
    <source>
        <dbReference type="PROSITE" id="PS50222"/>
    </source>
</evidence>
<dbReference type="Pfam" id="PF18150">
    <property type="entry name" value="DUF5600"/>
    <property type="match status" value="2"/>
</dbReference>
<dbReference type="PROSITE" id="PS51718">
    <property type="entry name" value="G_DYNAMIN_2"/>
    <property type="match status" value="1"/>
</dbReference>
<keyword evidence="14" id="KW-1185">Reference proteome</keyword>
<dbReference type="InterPro" id="IPR002048">
    <property type="entry name" value="EF_hand_dom"/>
</dbReference>
<dbReference type="GO" id="GO:0006897">
    <property type="term" value="P:endocytosis"/>
    <property type="evidence" value="ECO:0007669"/>
    <property type="project" value="UniProtKB-KW"/>
</dbReference>
<dbReference type="InterPro" id="IPR000261">
    <property type="entry name" value="EH_dom"/>
</dbReference>
<evidence type="ECO:0000256" key="8">
    <source>
        <dbReference type="ARBA" id="ARBA00022837"/>
    </source>
</evidence>
<dbReference type="SMART" id="SM00054">
    <property type="entry name" value="EFh"/>
    <property type="match status" value="2"/>
</dbReference>
<dbReference type="GO" id="GO:0005509">
    <property type="term" value="F:calcium ion binding"/>
    <property type="evidence" value="ECO:0007669"/>
    <property type="project" value="InterPro"/>
</dbReference>
<comment type="caution">
    <text evidence="13">The sequence shown here is derived from an EMBL/GenBank/DDBJ whole genome shotgun (WGS) entry which is preliminary data.</text>
</comment>
<dbReference type="InterPro" id="IPR031692">
    <property type="entry name" value="EHD_N"/>
</dbReference>
<keyword evidence="8" id="KW-0106">Calcium</keyword>
<dbReference type="GO" id="GO:0051260">
    <property type="term" value="P:protein homooligomerization"/>
    <property type="evidence" value="ECO:0007669"/>
    <property type="project" value="UniProtKB-ARBA"/>
</dbReference>
<keyword evidence="9" id="KW-0472">Membrane</keyword>
<dbReference type="InterPro" id="IPR040990">
    <property type="entry name" value="DUF5600"/>
</dbReference>
<sequence>MEIPPAPISSCSKEHQRIYKEWFDIADSDGDGRITGNDATKFFALSKLSRQELKQVWGLADSKRQGFLDFAEFVTAMQLQSYASTHMENIEPPSLEGLDAFATKNKGSTTNSEPTVNVSAQSQTLSSANWFSSKSSKKTPASSVTSIIDGLKRLYIEKLKPLEVTYRFNDFVSPLLANSDFDAKPMVMLLGQYSTGKTTFIKHLLKCDYPGAHIGPEPTTDRFVVVMDGPDERSVPGNTIAVQADMPFSGLSTFGGAFLSKFECSQMPHPLLDQITFVDTPGVLSGEKQRTQRSYDFTGVISWFAAKCDLILLLFDPHKLDISDEFKRVISSLRGNDDKIRVVLNKADQVDTQQLMRVYGALMWSLGKVLNTPEVVRVYIGSFNDKPINEAVVGEIGRELFEKEQDDLLMDLINIPKKACDRRINEFVKRARAAKIHAYIISHLKKEMPSMMGKAKAQQRLIDSLEDEFAKVSLSSLSLSLSLSCFSHFLECACNCTYTAATQVQREFHLPAGDFPNVEHFREVLNGYSIDKFEKLKPKMIQAVDDMLAYEIPELLKSFRNPYE</sequence>
<dbReference type="Pfam" id="PF16880">
    <property type="entry name" value="EHD_N"/>
    <property type="match status" value="1"/>
</dbReference>
<reference evidence="14" key="1">
    <citation type="journal article" date="2019" name="Gigascience">
        <title>De novo genome assembly of the endangered Acer yangbiense, a plant species with extremely small populations endemic to Yunnan Province, China.</title>
        <authorList>
            <person name="Yang J."/>
            <person name="Wariss H.M."/>
            <person name="Tao L."/>
            <person name="Zhang R."/>
            <person name="Yun Q."/>
            <person name="Hollingsworth P."/>
            <person name="Dao Z."/>
            <person name="Luo G."/>
            <person name="Guo H."/>
            <person name="Ma Y."/>
            <person name="Sun W."/>
        </authorList>
    </citation>
    <scope>NUCLEOTIDE SEQUENCE [LARGE SCALE GENOMIC DNA]</scope>
    <source>
        <strain evidence="14">cv. Malutang</strain>
    </source>
</reference>
<dbReference type="InterPro" id="IPR027417">
    <property type="entry name" value="P-loop_NTPase"/>
</dbReference>
<gene>
    <name evidence="13" type="ORF">EZV62_004619</name>
</gene>
<dbReference type="Pfam" id="PF00350">
    <property type="entry name" value="Dynamin_N"/>
    <property type="match status" value="1"/>
</dbReference>